<evidence type="ECO:0000259" key="1">
    <source>
        <dbReference type="PROSITE" id="PS50191"/>
    </source>
</evidence>
<reference evidence="3 4" key="1">
    <citation type="submission" date="2024-04" db="EMBL/GenBank/DDBJ databases">
        <authorList>
            <person name="Rising A."/>
            <person name="Reimegard J."/>
            <person name="Sonavane S."/>
            <person name="Akerstrom W."/>
            <person name="Nylinder S."/>
            <person name="Hedman E."/>
            <person name="Kallberg Y."/>
        </authorList>
    </citation>
    <scope>NUCLEOTIDE SEQUENCE [LARGE SCALE GENOMIC DNA]</scope>
</reference>
<dbReference type="PRINTS" id="PR00180">
    <property type="entry name" value="CRETINALDHBP"/>
</dbReference>
<accession>A0AAV1YWF5</accession>
<protein>
    <recommendedName>
        <fullName evidence="5">SEC14-like protein 2</fullName>
    </recommendedName>
</protein>
<gene>
    <name evidence="3" type="ORF">LARSCL_LOCUS1451</name>
</gene>
<proteinExistence type="predicted"/>
<dbReference type="InterPro" id="IPR036865">
    <property type="entry name" value="CRAL-TRIO_dom_sf"/>
</dbReference>
<dbReference type="SMART" id="SM01100">
    <property type="entry name" value="CRAL_TRIO_N"/>
    <property type="match status" value="1"/>
</dbReference>
<dbReference type="Gene3D" id="3.40.525.10">
    <property type="entry name" value="CRAL-TRIO lipid binding domain"/>
    <property type="match status" value="1"/>
</dbReference>
<keyword evidence="4" id="KW-1185">Reference proteome</keyword>
<evidence type="ECO:0000313" key="3">
    <source>
        <dbReference type="EMBL" id="CAL1263345.1"/>
    </source>
</evidence>
<evidence type="ECO:0000313" key="4">
    <source>
        <dbReference type="Proteomes" id="UP001497382"/>
    </source>
</evidence>
<dbReference type="InterPro" id="IPR011074">
    <property type="entry name" value="CRAL/TRIO_N_dom"/>
</dbReference>
<dbReference type="InterPro" id="IPR036273">
    <property type="entry name" value="CRAL/TRIO_N_dom_sf"/>
</dbReference>
<dbReference type="PROSITE" id="PS50191">
    <property type="entry name" value="CRAL_TRIO"/>
    <property type="match status" value="1"/>
</dbReference>
<dbReference type="CDD" id="cd00170">
    <property type="entry name" value="SEC14"/>
    <property type="match status" value="1"/>
</dbReference>
<dbReference type="PROSITE" id="PS50866">
    <property type="entry name" value="GOLD"/>
    <property type="match status" value="1"/>
</dbReference>
<feature type="domain" description="GOLD" evidence="2">
    <location>
        <begin position="306"/>
        <end position="416"/>
    </location>
</feature>
<sequence>ENLRLYFYTHIFRFEKKICLCSKCNKKECTKMTHEHIMSKEESYVDELRKRFKGKMREEMFADDCLFLRFLRARSHNLDAAEDMLTKHLQWRKTSKVDTILTDYKVPEVFKKFVPLSFMCCDKDGYPVSYCAYGNIDVKGLAKCSKKSEFPKFVMYHLEKDSQRLKNQSKKLGKTIEKWSYIINYDNFSLSSATDKKTIDVLITLIKMYDANYPERLKTGYLINASFYFTVIWSIIKPFLSAETNRKIKIFGKDGWQEELKKDIEVNNLPAFLGGNVSDPDGNSMCSSFIKHGGTIPEKYYVRRDGKSFSKLPGVKRLVVNRRSKENIKLEVQLPGSNIEWDFDVKNRDISFTLIYVDSENEIDDGEEIVPKQRVDTIIQSESGIVKCEKPGIYILQFDNTYSWIHNKIIYYYASVVDPNDVIHETED</sequence>
<dbReference type="PANTHER" id="PTHR23324:SF83">
    <property type="entry name" value="SEC14-LIKE PROTEIN 2"/>
    <property type="match status" value="1"/>
</dbReference>
<dbReference type="Pfam" id="PF00650">
    <property type="entry name" value="CRAL_TRIO"/>
    <property type="match status" value="1"/>
</dbReference>
<comment type="caution">
    <text evidence="3">The sequence shown here is derived from an EMBL/GenBank/DDBJ whole genome shotgun (WGS) entry which is preliminary data.</text>
</comment>
<dbReference type="SUPFAM" id="SSF101576">
    <property type="entry name" value="Supernatant protein factor (SPF), C-terminal domain"/>
    <property type="match status" value="1"/>
</dbReference>
<dbReference type="Gene3D" id="2.60.120.680">
    <property type="entry name" value="GOLD domain"/>
    <property type="match status" value="1"/>
</dbReference>
<dbReference type="GO" id="GO:0005737">
    <property type="term" value="C:cytoplasm"/>
    <property type="evidence" value="ECO:0007669"/>
    <property type="project" value="TreeGrafter"/>
</dbReference>
<name>A0AAV1YWF5_9ARAC</name>
<organism evidence="3 4">
    <name type="scientific">Larinioides sclopetarius</name>
    <dbReference type="NCBI Taxonomy" id="280406"/>
    <lineage>
        <taxon>Eukaryota</taxon>
        <taxon>Metazoa</taxon>
        <taxon>Ecdysozoa</taxon>
        <taxon>Arthropoda</taxon>
        <taxon>Chelicerata</taxon>
        <taxon>Arachnida</taxon>
        <taxon>Araneae</taxon>
        <taxon>Araneomorphae</taxon>
        <taxon>Entelegynae</taxon>
        <taxon>Araneoidea</taxon>
        <taxon>Araneidae</taxon>
        <taxon>Larinioides</taxon>
    </lineage>
</organism>
<dbReference type="InterPro" id="IPR001251">
    <property type="entry name" value="CRAL-TRIO_dom"/>
</dbReference>
<dbReference type="SUPFAM" id="SSF52087">
    <property type="entry name" value="CRAL/TRIO domain"/>
    <property type="match status" value="1"/>
</dbReference>
<dbReference type="EMBL" id="CAXIEN010000008">
    <property type="protein sequence ID" value="CAL1263345.1"/>
    <property type="molecule type" value="Genomic_DNA"/>
</dbReference>
<dbReference type="SUPFAM" id="SSF46938">
    <property type="entry name" value="CRAL/TRIO N-terminal domain"/>
    <property type="match status" value="1"/>
</dbReference>
<dbReference type="Pfam" id="PF03765">
    <property type="entry name" value="CRAL_TRIO_N"/>
    <property type="match status" value="1"/>
</dbReference>
<dbReference type="InterPro" id="IPR051064">
    <property type="entry name" value="SEC14/CRAL-TRIO_domain"/>
</dbReference>
<dbReference type="AlphaFoldDB" id="A0AAV1YWF5"/>
<dbReference type="Proteomes" id="UP001497382">
    <property type="component" value="Unassembled WGS sequence"/>
</dbReference>
<dbReference type="PANTHER" id="PTHR23324">
    <property type="entry name" value="SEC14 RELATED PROTEIN"/>
    <property type="match status" value="1"/>
</dbReference>
<dbReference type="InterPro" id="IPR009038">
    <property type="entry name" value="GOLD_dom"/>
</dbReference>
<evidence type="ECO:0008006" key="5">
    <source>
        <dbReference type="Google" id="ProtNLM"/>
    </source>
</evidence>
<evidence type="ECO:0000259" key="2">
    <source>
        <dbReference type="PROSITE" id="PS50866"/>
    </source>
</evidence>
<feature type="non-terminal residue" evidence="3">
    <location>
        <position position="1"/>
    </location>
</feature>
<dbReference type="InterPro" id="IPR036598">
    <property type="entry name" value="GOLD_dom_sf"/>
</dbReference>
<feature type="domain" description="CRAL-TRIO" evidence="1">
    <location>
        <begin position="106"/>
        <end position="281"/>
    </location>
</feature>
<dbReference type="SMART" id="SM00516">
    <property type="entry name" value="SEC14"/>
    <property type="match status" value="1"/>
</dbReference>